<dbReference type="InterPro" id="IPR058625">
    <property type="entry name" value="MdtA-like_BSH"/>
</dbReference>
<dbReference type="InterPro" id="IPR058792">
    <property type="entry name" value="Beta-barrel_RND_2"/>
</dbReference>
<evidence type="ECO:0000256" key="6">
    <source>
        <dbReference type="SAM" id="MobiDB-lite"/>
    </source>
</evidence>
<proteinExistence type="predicted"/>
<feature type="domain" description="Multidrug resistance protein MdtA-like alpha-helical hairpin" evidence="8">
    <location>
        <begin position="166"/>
        <end position="228"/>
    </location>
</feature>
<name>A0A0D6P6E0_9PROT</name>
<reference evidence="11 12" key="1">
    <citation type="submission" date="2012-11" db="EMBL/GenBank/DDBJ databases">
        <title>Whole genome sequence of Acidisphaera rubrifaciens HS-AP3.</title>
        <authorList>
            <person name="Azuma Y."/>
            <person name="Higashiura N."/>
            <person name="Hirakawa H."/>
            <person name="Matsushita K."/>
        </authorList>
    </citation>
    <scope>NUCLEOTIDE SEQUENCE [LARGE SCALE GENOMIC DNA]</scope>
    <source>
        <strain evidence="11 12">HS-AP3</strain>
    </source>
</reference>
<dbReference type="Pfam" id="PF25917">
    <property type="entry name" value="BSH_RND"/>
    <property type="match status" value="1"/>
</dbReference>
<evidence type="ECO:0000256" key="5">
    <source>
        <dbReference type="SAM" id="Coils"/>
    </source>
</evidence>
<feature type="domain" description="CusB-like beta-barrel" evidence="10">
    <location>
        <begin position="300"/>
        <end position="340"/>
    </location>
</feature>
<dbReference type="PANTHER" id="PTHR30386:SF26">
    <property type="entry name" value="TRANSPORT PROTEIN COMB"/>
    <property type="match status" value="1"/>
</dbReference>
<keyword evidence="4 7" id="KW-0472">Membrane</keyword>
<feature type="transmembrane region" description="Helical" evidence="7">
    <location>
        <begin position="59"/>
        <end position="78"/>
    </location>
</feature>
<dbReference type="Gene3D" id="1.10.287.470">
    <property type="entry name" value="Helix hairpin bin"/>
    <property type="match status" value="1"/>
</dbReference>
<dbReference type="AlphaFoldDB" id="A0A0D6P6E0"/>
<dbReference type="Gene3D" id="2.40.50.100">
    <property type="match status" value="1"/>
</dbReference>
<accession>A0A0D6P6E0</accession>
<comment type="subcellular location">
    <subcellularLocation>
        <location evidence="1">Membrane</location>
        <topology evidence="1">Single-pass membrane protein</topology>
    </subcellularLocation>
</comment>
<dbReference type="PANTHER" id="PTHR30386">
    <property type="entry name" value="MEMBRANE FUSION SUBUNIT OF EMRAB-TOLC MULTIDRUG EFFLUX PUMP"/>
    <property type="match status" value="1"/>
</dbReference>
<comment type="caution">
    <text evidence="11">The sequence shown here is derived from an EMBL/GenBank/DDBJ whole genome shotgun (WGS) entry which is preliminary data.</text>
</comment>
<keyword evidence="5" id="KW-0175">Coiled coil</keyword>
<dbReference type="SUPFAM" id="SSF111369">
    <property type="entry name" value="HlyD-like secretion proteins"/>
    <property type="match status" value="2"/>
</dbReference>
<evidence type="ECO:0000313" key="12">
    <source>
        <dbReference type="Proteomes" id="UP000032680"/>
    </source>
</evidence>
<keyword evidence="3 7" id="KW-1133">Transmembrane helix</keyword>
<evidence type="ECO:0000256" key="2">
    <source>
        <dbReference type="ARBA" id="ARBA00022692"/>
    </source>
</evidence>
<feature type="domain" description="Multidrug resistance protein MdtA-like barrel-sandwich hybrid" evidence="9">
    <location>
        <begin position="97"/>
        <end position="297"/>
    </location>
</feature>
<keyword evidence="12" id="KW-1185">Reference proteome</keyword>
<feature type="coiled-coil region" evidence="5">
    <location>
        <begin position="135"/>
        <end position="269"/>
    </location>
</feature>
<evidence type="ECO:0000259" key="10">
    <source>
        <dbReference type="Pfam" id="PF25954"/>
    </source>
</evidence>
<feature type="compositionally biased region" description="Basic and acidic residues" evidence="6">
    <location>
        <begin position="9"/>
        <end position="36"/>
    </location>
</feature>
<evidence type="ECO:0000256" key="3">
    <source>
        <dbReference type="ARBA" id="ARBA00022989"/>
    </source>
</evidence>
<dbReference type="Proteomes" id="UP000032680">
    <property type="component" value="Unassembled WGS sequence"/>
</dbReference>
<protein>
    <submittedName>
        <fullName evidence="11">Multidrug resistance efflux pump HlyD</fullName>
    </submittedName>
</protein>
<feature type="region of interest" description="Disordered" evidence="6">
    <location>
        <begin position="1"/>
        <end position="52"/>
    </location>
</feature>
<sequence>MADGMSVAEDQRSDRLDRPVAESDTRAQPARDEARRPGAGTPDGKNASARPPKRSYRRWVVLGILALIVAGGATYYWWSTRGLVTTDDAYTDGFVSSIAAQVSGQVTDLAVDDNQHVHKGDVLFRIDPRPFIDARDKAQANLENTRGQLAAAQYAAEVAEKNFPATLQAAKAQLASAQATLFKAQTDARRQHSLPRAATTQQDVDYADAALRQAQAQVAQAEAQVAEAEPVKQNIGEIQARVTQLDGGVKQAEAELATANLNLEWATVRSPRDGWVTQRTVARGNYVQPGQTVMSIVSDKVWVTANFKETQLTDIRAGQRVTFEVDAYPFLHLTGHVDSIQLGSGSRFSAFPAENATGNFVKIVQRVPVKLVIDSGLDPKLPLPLGISVVPTVHLN</sequence>
<evidence type="ECO:0000259" key="9">
    <source>
        <dbReference type="Pfam" id="PF25917"/>
    </source>
</evidence>
<dbReference type="Pfam" id="PF25954">
    <property type="entry name" value="Beta-barrel_RND_2"/>
    <property type="match status" value="1"/>
</dbReference>
<organism evidence="11 12">
    <name type="scientific">Acidisphaera rubrifaciens HS-AP3</name>
    <dbReference type="NCBI Taxonomy" id="1231350"/>
    <lineage>
        <taxon>Bacteria</taxon>
        <taxon>Pseudomonadati</taxon>
        <taxon>Pseudomonadota</taxon>
        <taxon>Alphaproteobacteria</taxon>
        <taxon>Acetobacterales</taxon>
        <taxon>Acetobacteraceae</taxon>
        <taxon>Acidisphaera</taxon>
    </lineage>
</organism>
<dbReference type="InterPro" id="IPR058624">
    <property type="entry name" value="MdtA-like_HH"/>
</dbReference>
<dbReference type="Pfam" id="PF25876">
    <property type="entry name" value="HH_MFP_RND"/>
    <property type="match status" value="1"/>
</dbReference>
<evidence type="ECO:0000259" key="8">
    <source>
        <dbReference type="Pfam" id="PF25876"/>
    </source>
</evidence>
<dbReference type="EMBL" id="BANB01000097">
    <property type="protein sequence ID" value="GAN76444.1"/>
    <property type="molecule type" value="Genomic_DNA"/>
</dbReference>
<dbReference type="Gene3D" id="2.40.30.170">
    <property type="match status" value="1"/>
</dbReference>
<evidence type="ECO:0000256" key="4">
    <source>
        <dbReference type="ARBA" id="ARBA00023136"/>
    </source>
</evidence>
<dbReference type="RefSeq" id="WP_084623213.1">
    <property type="nucleotide sequence ID" value="NZ_BANB01000097.1"/>
</dbReference>
<evidence type="ECO:0000256" key="7">
    <source>
        <dbReference type="SAM" id="Phobius"/>
    </source>
</evidence>
<dbReference type="InterPro" id="IPR050739">
    <property type="entry name" value="MFP"/>
</dbReference>
<evidence type="ECO:0000256" key="1">
    <source>
        <dbReference type="ARBA" id="ARBA00004167"/>
    </source>
</evidence>
<evidence type="ECO:0000313" key="11">
    <source>
        <dbReference type="EMBL" id="GAN76444.1"/>
    </source>
</evidence>
<dbReference type="GO" id="GO:0016020">
    <property type="term" value="C:membrane"/>
    <property type="evidence" value="ECO:0007669"/>
    <property type="project" value="UniProtKB-SubCell"/>
</dbReference>
<keyword evidence="2 7" id="KW-0812">Transmembrane</keyword>
<gene>
    <name evidence="11" type="ORF">Asru_0097_03</name>
</gene>